<organism evidence="1 2">
    <name type="scientific">Spizellomyces punctatus (strain DAOM BR117)</name>
    <dbReference type="NCBI Taxonomy" id="645134"/>
    <lineage>
        <taxon>Eukaryota</taxon>
        <taxon>Fungi</taxon>
        <taxon>Fungi incertae sedis</taxon>
        <taxon>Chytridiomycota</taxon>
        <taxon>Chytridiomycota incertae sedis</taxon>
        <taxon>Chytridiomycetes</taxon>
        <taxon>Spizellomycetales</taxon>
        <taxon>Spizellomycetaceae</taxon>
        <taxon>Spizellomyces</taxon>
    </lineage>
</organism>
<keyword evidence="2" id="KW-1185">Reference proteome</keyword>
<dbReference type="InParanoid" id="A0A0L0HND9"/>
<sequence length="151" mass="17792">MLASAVSTAPLELMRQFNALQSTRVQTYRDFERGFDDYITEAKTPAEYERLVEDITQKFASISRDIRAVEQRLRDQDQSEWATMIREIQDLEKMKLRATVNYQMNKLESVFGERDYQGDLEQSQKMIEKITLEIVDKLFALRHDMAELLES</sequence>
<dbReference type="VEuPathDB" id="FungiDB:SPPG_02025"/>
<dbReference type="InterPro" id="IPR039491">
    <property type="entry name" value="REX1-B"/>
</dbReference>
<protein>
    <submittedName>
        <fullName evidence="1">Uncharacterized protein</fullName>
    </submittedName>
</protein>
<dbReference type="RefSeq" id="XP_016610985.1">
    <property type="nucleotide sequence ID" value="XM_016750331.1"/>
</dbReference>
<dbReference type="Pfam" id="PF14966">
    <property type="entry name" value="DNA_repr_REX1B"/>
    <property type="match status" value="1"/>
</dbReference>
<dbReference type="PANTHER" id="PTHR28309">
    <property type="entry name" value="REQUIRED FOR EXCISION 1-B DOMAIN-CONTAINING PROTEIN"/>
    <property type="match status" value="1"/>
</dbReference>
<proteinExistence type="predicted"/>
<evidence type="ECO:0000313" key="1">
    <source>
        <dbReference type="EMBL" id="KND02946.1"/>
    </source>
</evidence>
<dbReference type="GeneID" id="27685649"/>
<dbReference type="AlphaFoldDB" id="A0A0L0HND9"/>
<evidence type="ECO:0000313" key="2">
    <source>
        <dbReference type="Proteomes" id="UP000053201"/>
    </source>
</evidence>
<dbReference type="PANTHER" id="PTHR28309:SF1">
    <property type="entry name" value="REQUIRED FOR EXCISION 1-B DOMAIN-CONTAINING PROTEIN"/>
    <property type="match status" value="1"/>
</dbReference>
<accession>A0A0L0HND9</accession>
<dbReference type="Proteomes" id="UP000053201">
    <property type="component" value="Unassembled WGS sequence"/>
</dbReference>
<gene>
    <name evidence="1" type="ORF">SPPG_02025</name>
</gene>
<name>A0A0L0HND9_SPIPD</name>
<dbReference type="OrthoDB" id="434723at2759"/>
<dbReference type="EMBL" id="KQ257452">
    <property type="protein sequence ID" value="KND02946.1"/>
    <property type="molecule type" value="Genomic_DNA"/>
</dbReference>
<dbReference type="OMA" id="YLSGKCP"/>
<reference evidence="1 2" key="1">
    <citation type="submission" date="2009-08" db="EMBL/GenBank/DDBJ databases">
        <title>The Genome Sequence of Spizellomyces punctatus strain DAOM BR117.</title>
        <authorList>
            <consortium name="The Broad Institute Genome Sequencing Platform"/>
            <person name="Russ C."/>
            <person name="Cuomo C."/>
            <person name="Shea T."/>
            <person name="Young S.K."/>
            <person name="Zeng Q."/>
            <person name="Koehrsen M."/>
            <person name="Haas B."/>
            <person name="Borodovsky M."/>
            <person name="Guigo R."/>
            <person name="Alvarado L."/>
            <person name="Berlin A."/>
            <person name="Bochicchio J."/>
            <person name="Borenstein D."/>
            <person name="Chapman S."/>
            <person name="Chen Z."/>
            <person name="Engels R."/>
            <person name="Freedman E."/>
            <person name="Gellesch M."/>
            <person name="Goldberg J."/>
            <person name="Griggs A."/>
            <person name="Gujja S."/>
            <person name="Heiman D."/>
            <person name="Hepburn T."/>
            <person name="Howarth C."/>
            <person name="Jen D."/>
            <person name="Larson L."/>
            <person name="Lewis B."/>
            <person name="Mehta T."/>
            <person name="Park D."/>
            <person name="Pearson M."/>
            <person name="Roberts A."/>
            <person name="Saif S."/>
            <person name="Shenoy N."/>
            <person name="Sisk P."/>
            <person name="Stolte C."/>
            <person name="Sykes S."/>
            <person name="Thomson T."/>
            <person name="Walk T."/>
            <person name="White J."/>
            <person name="Yandava C."/>
            <person name="Burger G."/>
            <person name="Gray M.W."/>
            <person name="Holland P.W.H."/>
            <person name="King N."/>
            <person name="Lang F.B.F."/>
            <person name="Roger A.J."/>
            <person name="Ruiz-Trillo I."/>
            <person name="Lander E."/>
            <person name="Nusbaum C."/>
        </authorList>
    </citation>
    <scope>NUCLEOTIDE SEQUENCE [LARGE SCALE GENOMIC DNA]</scope>
    <source>
        <strain evidence="1 2">DAOM BR117</strain>
    </source>
</reference>